<evidence type="ECO:0000256" key="1">
    <source>
        <dbReference type="SAM" id="Phobius"/>
    </source>
</evidence>
<keyword evidence="1" id="KW-1133">Transmembrane helix</keyword>
<dbReference type="HOGENOM" id="CLU_2465471_0_0_5"/>
<dbReference type="KEGG" id="mdi:METDI2574"/>
<accession>C7CAU4</accession>
<dbReference type="Proteomes" id="UP000008070">
    <property type="component" value="Chromosome"/>
</dbReference>
<reference evidence="3" key="1">
    <citation type="journal article" date="2009" name="PLoS ONE">
        <title>Methylobacterium genome sequences: a reference blueprint to investigate microbial metabolism of C1 compounds from natural and industrial sources.</title>
        <authorList>
            <person name="Vuilleumier S."/>
            <person name="Chistoserdova L."/>
            <person name="Lee M.-C."/>
            <person name="Bringel F."/>
            <person name="Lajus A."/>
            <person name="Zhou Y."/>
            <person name="Gourion B."/>
            <person name="Barbe V."/>
            <person name="Chang J."/>
            <person name="Cruveiller S."/>
            <person name="Dossat C."/>
            <person name="Gillett W."/>
            <person name="Gruffaz C."/>
            <person name="Haugen E."/>
            <person name="Hourcade E."/>
            <person name="Levy R."/>
            <person name="Mangenot S."/>
            <person name="Muller E."/>
            <person name="Nadalig T."/>
            <person name="Pagni M."/>
            <person name="Penny C."/>
            <person name="Peyraud R."/>
            <person name="Robinson D.G."/>
            <person name="Roche D."/>
            <person name="Rouy Z."/>
            <person name="Saenampechek C."/>
            <person name="Salvignol G."/>
            <person name="Vallenet D."/>
            <person name="Wu Z."/>
            <person name="Marx C.J."/>
            <person name="Vorholt J.A."/>
            <person name="Olson M.V."/>
            <person name="Kaul R."/>
            <person name="Weissenbach J."/>
            <person name="Medigue C."/>
            <person name="Lidstrom M.E."/>
        </authorList>
    </citation>
    <scope>NUCLEOTIDE SEQUENCE [LARGE SCALE GENOMIC DNA]</scope>
    <source>
        <strain evidence="3">DSM 6343 / CIP 106787 / DM4</strain>
    </source>
</reference>
<protein>
    <submittedName>
        <fullName evidence="2">Uncharacterized protein</fullName>
    </submittedName>
</protein>
<keyword evidence="1" id="KW-0472">Membrane</keyword>
<evidence type="ECO:0000313" key="3">
    <source>
        <dbReference type="Proteomes" id="UP000008070"/>
    </source>
</evidence>
<gene>
    <name evidence="2" type="ORF">METD_I2574</name>
</gene>
<dbReference type="AlphaFoldDB" id="C7CAU4"/>
<proteinExistence type="predicted"/>
<dbReference type="EMBL" id="FP103042">
    <property type="protein sequence ID" value="CAX24227.1"/>
    <property type="molecule type" value="Genomic_DNA"/>
</dbReference>
<sequence>MRLRVLLGASGNADSPIERLVRDTAADTAGLQTMTGLAAIVLGILALSGFAPTTLVLIALLGLGCFATLSSAFIAGAFAHAFQVAPRA</sequence>
<keyword evidence="1" id="KW-0812">Transmembrane</keyword>
<feature type="transmembrane region" description="Helical" evidence="1">
    <location>
        <begin position="29"/>
        <end position="51"/>
    </location>
</feature>
<evidence type="ECO:0000313" key="2">
    <source>
        <dbReference type="EMBL" id="CAX24227.1"/>
    </source>
</evidence>
<organism evidence="2 3">
    <name type="scientific">Methylorubrum extorquens (strain DSM 6343 / CIP 106787 / DM4)</name>
    <name type="common">Methylobacterium extorquens</name>
    <dbReference type="NCBI Taxonomy" id="661410"/>
    <lineage>
        <taxon>Bacteria</taxon>
        <taxon>Pseudomonadati</taxon>
        <taxon>Pseudomonadota</taxon>
        <taxon>Alphaproteobacteria</taxon>
        <taxon>Hyphomicrobiales</taxon>
        <taxon>Methylobacteriaceae</taxon>
        <taxon>Methylorubrum</taxon>
    </lineage>
</organism>
<feature type="transmembrane region" description="Helical" evidence="1">
    <location>
        <begin position="57"/>
        <end position="82"/>
    </location>
</feature>
<name>C7CAU4_METED</name>